<dbReference type="PROSITE" id="PS51164">
    <property type="entry name" value="CBM1_2"/>
    <property type="match status" value="1"/>
</dbReference>
<dbReference type="SMART" id="SM00236">
    <property type="entry name" value="fCBD"/>
    <property type="match status" value="1"/>
</dbReference>
<evidence type="ECO:0000256" key="1">
    <source>
        <dbReference type="ARBA" id="ARBA00022729"/>
    </source>
</evidence>
<dbReference type="EMBL" id="KV722338">
    <property type="protein sequence ID" value="OCH95181.1"/>
    <property type="molecule type" value="Genomic_DNA"/>
</dbReference>
<gene>
    <name evidence="6" type="ORF">OBBRIDRAFT_788651</name>
</gene>
<keyword evidence="2" id="KW-0378">Hydrolase</keyword>
<feature type="compositionally biased region" description="Low complexity" evidence="3">
    <location>
        <begin position="80"/>
        <end position="105"/>
    </location>
</feature>
<dbReference type="PROSITE" id="PS00562">
    <property type="entry name" value="CBM1_1"/>
    <property type="match status" value="1"/>
</dbReference>
<dbReference type="OrthoDB" id="3915838at2759"/>
<dbReference type="GO" id="GO:0030248">
    <property type="term" value="F:cellulose binding"/>
    <property type="evidence" value="ECO:0007669"/>
    <property type="project" value="InterPro"/>
</dbReference>
<evidence type="ECO:0000313" key="6">
    <source>
        <dbReference type="EMBL" id="OCH95181.1"/>
    </source>
</evidence>
<name>A0A8E2J5P9_9APHY</name>
<feature type="chain" id="PRO_5034066751" description="CBM1 domain-containing protein" evidence="4">
    <location>
        <begin position="20"/>
        <end position="234"/>
    </location>
</feature>
<feature type="domain" description="CBM1" evidence="5">
    <location>
        <begin position="19"/>
        <end position="55"/>
    </location>
</feature>
<reference evidence="6 7" key="1">
    <citation type="submission" date="2016-07" db="EMBL/GenBank/DDBJ databases">
        <title>Draft genome of the white-rot fungus Obba rivulosa 3A-2.</title>
        <authorList>
            <consortium name="DOE Joint Genome Institute"/>
            <person name="Miettinen O."/>
            <person name="Riley R."/>
            <person name="Acob R."/>
            <person name="Barry K."/>
            <person name="Cullen D."/>
            <person name="De Vries R."/>
            <person name="Hainaut M."/>
            <person name="Hatakka A."/>
            <person name="Henrissat B."/>
            <person name="Hilden K."/>
            <person name="Kuo R."/>
            <person name="Labutti K."/>
            <person name="Lipzen A."/>
            <person name="Makela M.R."/>
            <person name="Sandor L."/>
            <person name="Spatafora J.W."/>
            <person name="Grigoriev I.V."/>
            <person name="Hibbett D.S."/>
        </authorList>
    </citation>
    <scope>NUCLEOTIDE SEQUENCE [LARGE SCALE GENOMIC DNA]</scope>
    <source>
        <strain evidence="6 7">3A-2</strain>
    </source>
</reference>
<evidence type="ECO:0000256" key="3">
    <source>
        <dbReference type="SAM" id="MobiDB-lite"/>
    </source>
</evidence>
<dbReference type="Proteomes" id="UP000250043">
    <property type="component" value="Unassembled WGS sequence"/>
</dbReference>
<evidence type="ECO:0000259" key="5">
    <source>
        <dbReference type="PROSITE" id="PS51164"/>
    </source>
</evidence>
<proteinExistence type="predicted"/>
<sequence>MRRLATLTFIGALISLTSAQSGAWQQCGGIGWTGATTCVSGYYCEDLNDYYSQCVPGAASTTVSSVSTVVPPPTSPPTTVPTTAPTTTPTGTPTSPISAPTPSGSQIRADQDPVYHFYLQDDDGTPVLGPESSSGYFTIDGTITLNSLDGSQLFLNVDENATTSYKPLSLDATATTTDWGLEGDTIITTDPRQLNFLACPTSDADVFDVYLQEGNDQPTGATCSLVSLHLPCLC</sequence>
<dbReference type="Pfam" id="PF00734">
    <property type="entry name" value="CBM_1"/>
    <property type="match status" value="1"/>
</dbReference>
<dbReference type="SUPFAM" id="SSF57180">
    <property type="entry name" value="Cellulose-binding domain"/>
    <property type="match status" value="1"/>
</dbReference>
<organism evidence="6 7">
    <name type="scientific">Obba rivulosa</name>
    <dbReference type="NCBI Taxonomy" id="1052685"/>
    <lineage>
        <taxon>Eukaryota</taxon>
        <taxon>Fungi</taxon>
        <taxon>Dikarya</taxon>
        <taxon>Basidiomycota</taxon>
        <taxon>Agaricomycotina</taxon>
        <taxon>Agaricomycetes</taxon>
        <taxon>Polyporales</taxon>
        <taxon>Gelatoporiaceae</taxon>
        <taxon>Obba</taxon>
    </lineage>
</organism>
<dbReference type="GO" id="GO:0016787">
    <property type="term" value="F:hydrolase activity"/>
    <property type="evidence" value="ECO:0007669"/>
    <property type="project" value="UniProtKB-KW"/>
</dbReference>
<evidence type="ECO:0000256" key="2">
    <source>
        <dbReference type="ARBA" id="ARBA00022801"/>
    </source>
</evidence>
<evidence type="ECO:0000256" key="4">
    <source>
        <dbReference type="SAM" id="SignalP"/>
    </source>
</evidence>
<dbReference type="InterPro" id="IPR035971">
    <property type="entry name" value="CBD_sf"/>
</dbReference>
<dbReference type="AlphaFoldDB" id="A0A8E2J5P9"/>
<feature type="signal peptide" evidence="4">
    <location>
        <begin position="1"/>
        <end position="19"/>
    </location>
</feature>
<dbReference type="GO" id="GO:0005975">
    <property type="term" value="P:carbohydrate metabolic process"/>
    <property type="evidence" value="ECO:0007669"/>
    <property type="project" value="InterPro"/>
</dbReference>
<keyword evidence="7" id="KW-1185">Reference proteome</keyword>
<dbReference type="GO" id="GO:0005576">
    <property type="term" value="C:extracellular region"/>
    <property type="evidence" value="ECO:0007669"/>
    <property type="project" value="InterPro"/>
</dbReference>
<dbReference type="InterPro" id="IPR000254">
    <property type="entry name" value="CBD"/>
</dbReference>
<feature type="region of interest" description="Disordered" evidence="3">
    <location>
        <begin position="69"/>
        <end position="106"/>
    </location>
</feature>
<accession>A0A8E2J5P9</accession>
<protein>
    <recommendedName>
        <fullName evidence="5">CBM1 domain-containing protein</fullName>
    </recommendedName>
</protein>
<feature type="compositionally biased region" description="Pro residues" evidence="3">
    <location>
        <begin position="70"/>
        <end position="79"/>
    </location>
</feature>
<evidence type="ECO:0000313" key="7">
    <source>
        <dbReference type="Proteomes" id="UP000250043"/>
    </source>
</evidence>
<keyword evidence="1 4" id="KW-0732">Signal</keyword>